<keyword evidence="2" id="KW-0808">Transferase</keyword>
<accession>A0A178LB80</accession>
<dbReference type="PANTHER" id="PTHR43102:SF2">
    <property type="entry name" value="GAF DOMAIN-CONTAINING PROTEIN"/>
    <property type="match status" value="1"/>
</dbReference>
<dbReference type="RefSeq" id="WP_064308923.1">
    <property type="nucleotide sequence ID" value="NZ_LWCR01000044.1"/>
</dbReference>
<protein>
    <submittedName>
        <fullName evidence="2">Histidine kinase</fullName>
    </submittedName>
</protein>
<dbReference type="InterPro" id="IPR029016">
    <property type="entry name" value="GAF-like_dom_sf"/>
</dbReference>
<evidence type="ECO:0000259" key="1">
    <source>
        <dbReference type="SMART" id="SM00065"/>
    </source>
</evidence>
<dbReference type="Pfam" id="PF01590">
    <property type="entry name" value="GAF"/>
    <property type="match status" value="1"/>
</dbReference>
<dbReference type="SUPFAM" id="SSF55781">
    <property type="entry name" value="GAF domain-like"/>
    <property type="match status" value="1"/>
</dbReference>
<feature type="domain" description="GAF" evidence="1">
    <location>
        <begin position="16"/>
        <end position="165"/>
    </location>
</feature>
<evidence type="ECO:0000313" key="3">
    <source>
        <dbReference type="Proteomes" id="UP000078356"/>
    </source>
</evidence>
<sequence length="390" mass="42437">MPSQPSSTVESIELMASLDSVAALLRVVCDVSGLGVATVAEVTEQRWIACAVEDRIAYGLQPGAELDLESTLCNHVRSSHDAVIISDVTQNPTYCDHPAPGLYGWKSYLSVPVFRPNGTFFGTLCAFDPQPRPLLEQRSVIDTLDGFARLLGELLAREEQRREESPGARVDRDLTPLHDQLLVLLEEDLQRPLQALAAQDLHADASQMRHWHTEAQRLAERSGVAADFVRARLGHGLPLKPALVDDFNEQLLGLFATLQTRFPGQTLSSKLPALPAALRLDLPRVLQALDAVLEQVASRNPSGGNLLLRGAIKDRCYSLIVESSTAVVEPGTLSQLFQPALTRADLAQPARLDLGLYLAQEIARGHGGSLVARLEAGHLRFLLTLPTALD</sequence>
<reference evidence="2 3" key="1">
    <citation type="submission" date="2016-04" db="EMBL/GenBank/DDBJ databases">
        <title>Draft Genome Sequences of Staphylococcus capitis Strain H36, S. capitis Strain H65, S. cohnii Strain H62, S. hominis Strain H69, Mycobacterium iranicum Strain H39, Plantibacter sp. Strain H53, Pseudomonas oryzihabitans Strain H72, and Microbacterium sp. Strain H83, isolated from residential settings.</title>
        <authorList>
            <person name="Lymperopoulou D."/>
            <person name="Adams R.I."/>
            <person name="Lindow S."/>
            <person name="Coil D.A."/>
            <person name="Jospin G."/>
            <person name="Eisen J.A."/>
        </authorList>
    </citation>
    <scope>NUCLEOTIDE SEQUENCE [LARGE SCALE GENOMIC DNA]</scope>
    <source>
        <strain evidence="2 3">H72</strain>
    </source>
</reference>
<name>A0A178LB80_9PSED</name>
<dbReference type="Gene3D" id="3.30.450.40">
    <property type="match status" value="1"/>
</dbReference>
<dbReference type="InterPro" id="IPR003018">
    <property type="entry name" value="GAF"/>
</dbReference>
<dbReference type="AlphaFoldDB" id="A0A178LB80"/>
<evidence type="ECO:0000313" key="2">
    <source>
        <dbReference type="EMBL" id="OAN26173.1"/>
    </source>
</evidence>
<organism evidence="2 3">
    <name type="scientific">Pseudomonas oryzihabitans</name>
    <dbReference type="NCBI Taxonomy" id="47885"/>
    <lineage>
        <taxon>Bacteria</taxon>
        <taxon>Pseudomonadati</taxon>
        <taxon>Pseudomonadota</taxon>
        <taxon>Gammaproteobacteria</taxon>
        <taxon>Pseudomonadales</taxon>
        <taxon>Pseudomonadaceae</taxon>
        <taxon>Pseudomonas</taxon>
    </lineage>
</organism>
<dbReference type="InterPro" id="IPR036890">
    <property type="entry name" value="HATPase_C_sf"/>
</dbReference>
<keyword evidence="2" id="KW-0418">Kinase</keyword>
<dbReference type="SUPFAM" id="SSF55874">
    <property type="entry name" value="ATPase domain of HSP90 chaperone/DNA topoisomerase II/histidine kinase"/>
    <property type="match status" value="1"/>
</dbReference>
<comment type="caution">
    <text evidence="2">The sequence shown here is derived from an EMBL/GenBank/DDBJ whole genome shotgun (WGS) entry which is preliminary data.</text>
</comment>
<gene>
    <name evidence="2" type="ORF">A4V15_23500</name>
</gene>
<dbReference type="OrthoDB" id="8807260at2"/>
<dbReference type="GO" id="GO:0016301">
    <property type="term" value="F:kinase activity"/>
    <property type="evidence" value="ECO:0007669"/>
    <property type="project" value="UniProtKB-KW"/>
</dbReference>
<dbReference type="SMART" id="SM00065">
    <property type="entry name" value="GAF"/>
    <property type="match status" value="1"/>
</dbReference>
<proteinExistence type="predicted"/>
<dbReference type="PANTHER" id="PTHR43102">
    <property type="entry name" value="SLR1143 PROTEIN"/>
    <property type="match status" value="1"/>
</dbReference>
<dbReference type="Gene3D" id="3.30.565.10">
    <property type="entry name" value="Histidine kinase-like ATPase, C-terminal domain"/>
    <property type="match status" value="1"/>
</dbReference>
<dbReference type="Proteomes" id="UP000078356">
    <property type="component" value="Unassembled WGS sequence"/>
</dbReference>
<dbReference type="EMBL" id="LWCR01000044">
    <property type="protein sequence ID" value="OAN26173.1"/>
    <property type="molecule type" value="Genomic_DNA"/>
</dbReference>